<comment type="caution">
    <text evidence="6">The sequence shown here is derived from an EMBL/GenBank/DDBJ whole genome shotgun (WGS) entry which is preliminary data.</text>
</comment>
<dbReference type="AlphaFoldDB" id="A0A011U0Y8"/>
<dbReference type="InterPro" id="IPR011929">
    <property type="entry name" value="Phage_pept_NlpC/P60"/>
</dbReference>
<gene>
    <name evidence="6" type="ORF">BG36_07805</name>
    <name evidence="7" type="ORF">DES43_10546</name>
</gene>
<name>A0A011U0Y8_9HYPH</name>
<keyword evidence="3" id="KW-0378">Hydrolase</keyword>
<dbReference type="RefSeq" id="WP_133674838.1">
    <property type="nucleotide sequence ID" value="NZ_KK073878.1"/>
</dbReference>
<comment type="similarity">
    <text evidence="1">Belongs to the peptidase C40 family.</text>
</comment>
<evidence type="ECO:0000313" key="9">
    <source>
        <dbReference type="Proteomes" id="UP000294958"/>
    </source>
</evidence>
<keyword evidence="2" id="KW-0645">Protease</keyword>
<dbReference type="HOGENOM" id="CLU_115301_1_0_5"/>
<dbReference type="InterPro" id="IPR038765">
    <property type="entry name" value="Papain-like_cys_pep_sf"/>
</dbReference>
<dbReference type="PROSITE" id="PS51935">
    <property type="entry name" value="NLPC_P60"/>
    <property type="match status" value="1"/>
</dbReference>
<dbReference type="Gene3D" id="3.90.1720.10">
    <property type="entry name" value="endopeptidase domain like (from Nostoc punctiforme)"/>
    <property type="match status" value="1"/>
</dbReference>
<dbReference type="NCBIfam" id="TIGR02219">
    <property type="entry name" value="phage_NlpC_fam"/>
    <property type="match status" value="1"/>
</dbReference>
<evidence type="ECO:0000256" key="1">
    <source>
        <dbReference type="ARBA" id="ARBA00007074"/>
    </source>
</evidence>
<evidence type="ECO:0000256" key="4">
    <source>
        <dbReference type="ARBA" id="ARBA00022807"/>
    </source>
</evidence>
<dbReference type="SUPFAM" id="SSF54001">
    <property type="entry name" value="Cysteine proteinases"/>
    <property type="match status" value="1"/>
</dbReference>
<dbReference type="OrthoDB" id="6058745at2"/>
<dbReference type="EMBL" id="JENY01000002">
    <property type="protein sequence ID" value="EXL10062.1"/>
    <property type="molecule type" value="Genomic_DNA"/>
</dbReference>
<keyword evidence="9" id="KW-1185">Reference proteome</keyword>
<keyword evidence="4" id="KW-0788">Thiol protease</keyword>
<dbReference type="STRING" id="69279.BG36_07805"/>
<feature type="domain" description="NlpC/P60" evidence="5">
    <location>
        <begin position="1"/>
        <end position="141"/>
    </location>
</feature>
<evidence type="ECO:0000313" key="7">
    <source>
        <dbReference type="EMBL" id="TDR36381.1"/>
    </source>
</evidence>
<organism evidence="6 8">
    <name type="scientific">Aquamicrobium defluvii</name>
    <dbReference type="NCBI Taxonomy" id="69279"/>
    <lineage>
        <taxon>Bacteria</taxon>
        <taxon>Pseudomonadati</taxon>
        <taxon>Pseudomonadota</taxon>
        <taxon>Alphaproteobacteria</taxon>
        <taxon>Hyphomicrobiales</taxon>
        <taxon>Phyllobacteriaceae</taxon>
        <taxon>Aquamicrobium</taxon>
    </lineage>
</organism>
<evidence type="ECO:0000313" key="6">
    <source>
        <dbReference type="EMBL" id="EXL10062.1"/>
    </source>
</evidence>
<reference evidence="6 8" key="1">
    <citation type="submission" date="2014-02" db="EMBL/GenBank/DDBJ databases">
        <title>Aquamicrobium defluvii Genome sequencing.</title>
        <authorList>
            <person name="Wang X."/>
        </authorList>
    </citation>
    <scope>NUCLEOTIDE SEQUENCE [LARGE SCALE GENOMIC DNA]</scope>
    <source>
        <strain evidence="6 8">W13Z1</strain>
    </source>
</reference>
<protein>
    <submittedName>
        <fullName evidence="7">NlpC/P60 family putative phage cell wall peptidase</fullName>
    </submittedName>
    <submittedName>
        <fullName evidence="6">Peptidase P60</fullName>
    </submittedName>
</protein>
<dbReference type="eggNOG" id="COG0791">
    <property type="taxonomic scope" value="Bacteria"/>
</dbReference>
<evidence type="ECO:0000313" key="8">
    <source>
        <dbReference type="Proteomes" id="UP000019849"/>
    </source>
</evidence>
<evidence type="ECO:0000256" key="3">
    <source>
        <dbReference type="ARBA" id="ARBA00022801"/>
    </source>
</evidence>
<evidence type="ECO:0000256" key="2">
    <source>
        <dbReference type="ARBA" id="ARBA00022670"/>
    </source>
</evidence>
<dbReference type="EMBL" id="SNZF01000005">
    <property type="protein sequence ID" value="TDR36381.1"/>
    <property type="molecule type" value="Genomic_DNA"/>
</dbReference>
<dbReference type="Proteomes" id="UP000294958">
    <property type="component" value="Unassembled WGS sequence"/>
</dbReference>
<dbReference type="GO" id="GO:0008234">
    <property type="term" value="F:cysteine-type peptidase activity"/>
    <property type="evidence" value="ECO:0007669"/>
    <property type="project" value="UniProtKB-KW"/>
</dbReference>
<dbReference type="Proteomes" id="UP000019849">
    <property type="component" value="Unassembled WGS sequence"/>
</dbReference>
<accession>A0A011U0Y8</accession>
<evidence type="ECO:0000259" key="5">
    <source>
        <dbReference type="PROSITE" id="PS51935"/>
    </source>
</evidence>
<proteinExistence type="inferred from homology"/>
<dbReference type="PATRIC" id="fig|69279.3.peg.466"/>
<dbReference type="InterPro" id="IPR000064">
    <property type="entry name" value="NLP_P60_dom"/>
</dbReference>
<dbReference type="GO" id="GO:0006508">
    <property type="term" value="P:proteolysis"/>
    <property type="evidence" value="ECO:0007669"/>
    <property type="project" value="UniProtKB-KW"/>
</dbReference>
<reference evidence="7 9" key="2">
    <citation type="submission" date="2019-03" db="EMBL/GenBank/DDBJ databases">
        <title>Genomic Encyclopedia of Type Strains, Phase IV (KMG-IV): sequencing the most valuable type-strain genomes for metagenomic binning, comparative biology and taxonomic classification.</title>
        <authorList>
            <person name="Goeker M."/>
        </authorList>
    </citation>
    <scope>NUCLEOTIDE SEQUENCE [LARGE SCALE GENOMIC DNA]</scope>
    <source>
        <strain evidence="7 9">DSM 11603</strain>
    </source>
</reference>
<sequence>MTDVNDVAAETLSWVGTPYLHQASAKGVGCDCLGLVRGVWRALYRWDLPAPRDYAADWSCGDAGEALLAGAYRHFEPCGANACLRGRLLIFRWRPHLPARHAGIAVTQDHFVHAYDGGGGVVRSFLVPQWRRRIAGVFAFPDN</sequence>